<proteinExistence type="predicted"/>
<dbReference type="RefSeq" id="WP_004662439.1">
    <property type="nucleotide sequence ID" value="NZ_BMDV01000001.1"/>
</dbReference>
<comment type="caution">
    <text evidence="2">The sequence shown here is derived from an EMBL/GenBank/DDBJ whole genome shotgun (WGS) entry which is preliminary data.</text>
</comment>
<dbReference type="Proteomes" id="UP000013190">
    <property type="component" value="Unassembled WGS sequence"/>
</dbReference>
<keyword evidence="1" id="KW-0812">Transmembrane</keyword>
<name>A0ABP2TXV0_9GAMM</name>
<organism evidence="2 3">
    <name type="scientific">Acinetobacter modestus</name>
    <dbReference type="NCBI Taxonomy" id="1776740"/>
    <lineage>
        <taxon>Bacteria</taxon>
        <taxon>Pseudomonadati</taxon>
        <taxon>Pseudomonadota</taxon>
        <taxon>Gammaproteobacteria</taxon>
        <taxon>Moraxellales</taxon>
        <taxon>Moraxellaceae</taxon>
        <taxon>Acinetobacter</taxon>
    </lineage>
</organism>
<accession>A0ABP2TXV0</accession>
<reference evidence="2 3" key="2">
    <citation type="journal article" date="2016" name="Int. J. Syst. Evol. Microbiol.">
        <title>Taxonomy of haemolytic and/or proteolytic strains of the genus Acinetobacter with the proposal of Acinetobacter courvalinii sp. nov. (genomic species 14 sensu Bouvet &amp; Jeanjean), Acinetobacter dispersus sp. nov. (genomic species 17), Acinetobacter modestus sp. nov., Acinetobacter proteolyticus sp. nov. and Acinetobacter vivianii sp. nov.</title>
        <authorList>
            <person name="Nemec A."/>
            <person name="Radolfova-Krizova L."/>
            <person name="Maixnerova M."/>
            <person name="Vrestiakova E."/>
            <person name="Jezek P."/>
            <person name="Sedo O."/>
        </authorList>
    </citation>
    <scope>NUCLEOTIDE SEQUENCE [LARGE SCALE GENOMIC DNA]</scope>
    <source>
        <strain evidence="2 3">NIPH 236</strain>
    </source>
</reference>
<reference evidence="3" key="1">
    <citation type="submission" date="2013-02" db="EMBL/GenBank/DDBJ databases">
        <title>The Genome Sequence of Acinetobacter sp. NIPH 236.</title>
        <authorList>
            <consortium name="The Broad Institute Genome Sequencing Platform"/>
            <consortium name="The Broad Institute Genome Sequencing Center for Infectious Disease"/>
            <person name="Cerqueira G."/>
            <person name="Feldgarden M."/>
            <person name="Courvalin P."/>
            <person name="Perichon B."/>
            <person name="Grillot-Courvalin C."/>
            <person name="Clermont D."/>
            <person name="Rocha E."/>
            <person name="Yoon E.-J."/>
            <person name="Nemec A."/>
            <person name="Walker B."/>
            <person name="Young S.K."/>
            <person name="Zeng Q."/>
            <person name="Gargeya S."/>
            <person name="Fitzgerald M."/>
            <person name="Haas B."/>
            <person name="Abouelleil A."/>
            <person name="Alvarado L."/>
            <person name="Arachchi H.M."/>
            <person name="Berlin A.M."/>
            <person name="Chapman S.B."/>
            <person name="Dewar J."/>
            <person name="Goldberg J."/>
            <person name="Griggs A."/>
            <person name="Gujja S."/>
            <person name="Hansen M."/>
            <person name="Howarth C."/>
            <person name="Imamovic A."/>
            <person name="Larimer J."/>
            <person name="McCowan C."/>
            <person name="Murphy C."/>
            <person name="Neiman D."/>
            <person name="Pearson M."/>
            <person name="Priest M."/>
            <person name="Roberts A."/>
            <person name="Saif S."/>
            <person name="Shea T."/>
            <person name="Sisk P."/>
            <person name="Sykes S."/>
            <person name="Wortman J."/>
            <person name="Nusbaum C."/>
            <person name="Birren B."/>
        </authorList>
    </citation>
    <scope>NUCLEOTIDE SEQUENCE [LARGE SCALE GENOMIC DNA]</scope>
    <source>
        <strain evidence="3">NIPH 236</strain>
    </source>
</reference>
<gene>
    <name evidence="2" type="ORF">F992_02127</name>
</gene>
<sequence>MFKILGNLTVCMLFITGLVFLVIGTSSTDALLIAVSFALMTASYLFASEFNINLLNWNK</sequence>
<feature type="transmembrane region" description="Helical" evidence="1">
    <location>
        <begin position="6"/>
        <end position="23"/>
    </location>
</feature>
<feature type="transmembrane region" description="Helical" evidence="1">
    <location>
        <begin position="30"/>
        <end position="47"/>
    </location>
</feature>
<keyword evidence="1" id="KW-0472">Membrane</keyword>
<dbReference type="EMBL" id="APOJ01000025">
    <property type="protein sequence ID" value="ENU26579.1"/>
    <property type="molecule type" value="Genomic_DNA"/>
</dbReference>
<evidence type="ECO:0000256" key="1">
    <source>
        <dbReference type="SAM" id="Phobius"/>
    </source>
</evidence>
<evidence type="ECO:0000313" key="3">
    <source>
        <dbReference type="Proteomes" id="UP000013190"/>
    </source>
</evidence>
<evidence type="ECO:0000313" key="2">
    <source>
        <dbReference type="EMBL" id="ENU26579.1"/>
    </source>
</evidence>
<keyword evidence="1" id="KW-1133">Transmembrane helix</keyword>
<dbReference type="GeneID" id="92835511"/>
<keyword evidence="3" id="KW-1185">Reference proteome</keyword>
<protein>
    <submittedName>
        <fullName evidence="2">Uncharacterized protein</fullName>
    </submittedName>
</protein>